<dbReference type="CTD" id="36374701"/>
<dbReference type="CDD" id="cd18966">
    <property type="entry name" value="chromodomain"/>
    <property type="match status" value="1"/>
</dbReference>
<dbReference type="PANTHER" id="PTHR22812">
    <property type="entry name" value="CHROMOBOX PROTEIN"/>
    <property type="match status" value="1"/>
</dbReference>
<evidence type="ECO:0000256" key="3">
    <source>
        <dbReference type="SAM" id="MobiDB-lite"/>
    </source>
</evidence>
<dbReference type="GO" id="GO:0005634">
    <property type="term" value="C:nucleus"/>
    <property type="evidence" value="ECO:0007669"/>
    <property type="project" value="UniProtKB-SubCell"/>
</dbReference>
<keyword evidence="6" id="KW-1185">Reference proteome</keyword>
<evidence type="ECO:0000313" key="5">
    <source>
        <dbReference type="EMBL" id="CEF62336.1"/>
    </source>
</evidence>
<dbReference type="PROSITE" id="PS50013">
    <property type="entry name" value="CHROMO_2"/>
    <property type="match status" value="1"/>
</dbReference>
<feature type="region of interest" description="Disordered" evidence="3">
    <location>
        <begin position="256"/>
        <end position="302"/>
    </location>
</feature>
<reference evidence="7" key="2">
    <citation type="submission" date="2020-12" db="UniProtKB">
        <authorList>
            <consortium name="WormBaseParasite"/>
        </authorList>
    </citation>
    <scope>IDENTIFICATION</scope>
</reference>
<dbReference type="Proteomes" id="UP000035682">
    <property type="component" value="Unplaced"/>
</dbReference>
<dbReference type="AlphaFoldDB" id="A0A090KY37"/>
<reference evidence="5 6" key="1">
    <citation type="submission" date="2014-09" db="EMBL/GenBank/DDBJ databases">
        <authorList>
            <person name="Martin A.A."/>
        </authorList>
    </citation>
    <scope>NUCLEOTIDE SEQUENCE</scope>
    <source>
        <strain evidence="6">ED321</strain>
        <strain evidence="5">ED321 Heterogonic</strain>
    </source>
</reference>
<dbReference type="InterPro" id="IPR023779">
    <property type="entry name" value="Chromodomain_CS"/>
</dbReference>
<name>A0A090KY37_STRRB</name>
<sequence>MATSNHNYSSSDDGDEFVVEDILRRRVKEGVDYYKIKWEGYPLSECTWEPSSNLSKSLIKRYEKSISRGTPFSETVSDDTDSDEDNYHDENKCSVPEIKEILEKKKKKGVVKYKVLYNNENVDWIMEEDIKDESLLKAFQAKKRRREATVEDNDDVVAKKIKRASGGEDCNKVVKKTTKATAEDNDDEVVEKLTSATTENDDDEVVKKIREADIPRNFNSPIDLTPKTTKRRRSDFDSSRQISGCFYNPQVTMKFKSPKIPTQNPNTNSPTSDGGFYVIDEDSKDGRSNFEEEDESRGSHTISETTCDKEDILLVRLIRKARKGIKHSEDNIAGILGMQCNESNEELYLIQLKDKNLVFMYFEDIPHKFRGECRRISSGRIFC</sequence>
<accession>A0A090KY37</accession>
<protein>
    <submittedName>
        <fullName evidence="5 7">Chromo domain/shadow and Chromo domain-like and Chromo domain-containing protein</fullName>
    </submittedName>
</protein>
<dbReference type="GeneID" id="36374701"/>
<dbReference type="InterPro" id="IPR051219">
    <property type="entry name" value="Heterochromatin_chromo-domain"/>
</dbReference>
<dbReference type="WormBase" id="SRAE_1000060900">
    <property type="protein sequence ID" value="SRP02718"/>
    <property type="gene ID" value="WBGene00257206"/>
</dbReference>
<dbReference type="PROSITE" id="PS00598">
    <property type="entry name" value="CHROMO_1"/>
    <property type="match status" value="1"/>
</dbReference>
<evidence type="ECO:0000313" key="8">
    <source>
        <dbReference type="WormBase" id="SRAE_1000060900"/>
    </source>
</evidence>
<dbReference type="SUPFAM" id="SSF54160">
    <property type="entry name" value="Chromo domain-like"/>
    <property type="match status" value="1"/>
</dbReference>
<dbReference type="WBParaSite" id="SRAE_1000060900.1">
    <property type="protein sequence ID" value="SRAE_1000060900.1"/>
    <property type="gene ID" value="WBGene00257206"/>
</dbReference>
<dbReference type="OrthoDB" id="433924at2759"/>
<proteinExistence type="predicted"/>
<evidence type="ECO:0000313" key="6">
    <source>
        <dbReference type="Proteomes" id="UP000035682"/>
    </source>
</evidence>
<evidence type="ECO:0000256" key="1">
    <source>
        <dbReference type="ARBA" id="ARBA00004123"/>
    </source>
</evidence>
<comment type="subcellular location">
    <subcellularLocation>
        <location evidence="1">Nucleus</location>
    </subcellularLocation>
</comment>
<dbReference type="InterPro" id="IPR000953">
    <property type="entry name" value="Chromo/chromo_shadow_dom"/>
</dbReference>
<dbReference type="STRING" id="34506.A0A090KY37"/>
<dbReference type="EMBL" id="LN609528">
    <property type="protein sequence ID" value="CEF62336.1"/>
    <property type="molecule type" value="Genomic_DNA"/>
</dbReference>
<feature type="compositionally biased region" description="Polar residues" evidence="3">
    <location>
        <begin position="260"/>
        <end position="272"/>
    </location>
</feature>
<keyword evidence="2" id="KW-0539">Nucleus</keyword>
<evidence type="ECO:0000256" key="2">
    <source>
        <dbReference type="ARBA" id="ARBA00023242"/>
    </source>
</evidence>
<feature type="domain" description="Chromo" evidence="4">
    <location>
        <begin position="17"/>
        <end position="54"/>
    </location>
</feature>
<feature type="compositionally biased region" description="Acidic residues" evidence="3">
    <location>
        <begin position="76"/>
        <end position="87"/>
    </location>
</feature>
<evidence type="ECO:0000259" key="4">
    <source>
        <dbReference type="PROSITE" id="PS50013"/>
    </source>
</evidence>
<dbReference type="RefSeq" id="XP_024501538.1">
    <property type="nucleotide sequence ID" value="XM_024647462.1"/>
</dbReference>
<dbReference type="InterPro" id="IPR023780">
    <property type="entry name" value="Chromo_domain"/>
</dbReference>
<dbReference type="InterPro" id="IPR016197">
    <property type="entry name" value="Chromo-like_dom_sf"/>
</dbReference>
<dbReference type="Pfam" id="PF00385">
    <property type="entry name" value="Chromo"/>
    <property type="match status" value="1"/>
</dbReference>
<organism evidence="5">
    <name type="scientific">Strongyloides ratti</name>
    <name type="common">Parasitic roundworm</name>
    <dbReference type="NCBI Taxonomy" id="34506"/>
    <lineage>
        <taxon>Eukaryota</taxon>
        <taxon>Metazoa</taxon>
        <taxon>Ecdysozoa</taxon>
        <taxon>Nematoda</taxon>
        <taxon>Chromadorea</taxon>
        <taxon>Rhabditida</taxon>
        <taxon>Tylenchina</taxon>
        <taxon>Panagrolaimomorpha</taxon>
        <taxon>Strongyloidoidea</taxon>
        <taxon>Strongyloididae</taxon>
        <taxon>Strongyloides</taxon>
    </lineage>
</organism>
<evidence type="ECO:0000313" key="7">
    <source>
        <dbReference type="WBParaSite" id="SRAE_1000060900.1"/>
    </source>
</evidence>
<feature type="region of interest" description="Disordered" evidence="3">
    <location>
        <begin position="70"/>
        <end position="90"/>
    </location>
</feature>
<dbReference type="SMART" id="SM00298">
    <property type="entry name" value="CHROMO"/>
    <property type="match status" value="2"/>
</dbReference>
<gene>
    <name evidence="5 7 8" type="ORF">SRAE_1000060900</name>
</gene>
<dbReference type="Gene3D" id="2.40.50.40">
    <property type="match status" value="1"/>
</dbReference>